<proteinExistence type="predicted"/>
<dbReference type="CDD" id="cd00024">
    <property type="entry name" value="CD_CSD"/>
    <property type="match status" value="1"/>
</dbReference>
<feature type="compositionally biased region" description="Polar residues" evidence="1">
    <location>
        <begin position="162"/>
        <end position="171"/>
    </location>
</feature>
<keyword evidence="2" id="KW-0812">Transmembrane</keyword>
<evidence type="ECO:0000256" key="2">
    <source>
        <dbReference type="SAM" id="Phobius"/>
    </source>
</evidence>
<keyword evidence="2" id="KW-1133">Transmembrane helix</keyword>
<gene>
    <name evidence="3" type="ORF">AFUS01_LOCUS14847</name>
</gene>
<keyword evidence="4" id="KW-1185">Reference proteome</keyword>
<feature type="transmembrane region" description="Helical" evidence="2">
    <location>
        <begin position="315"/>
        <end position="343"/>
    </location>
</feature>
<dbReference type="EMBL" id="CAJVCH010128465">
    <property type="protein sequence ID" value="CAG7725909.1"/>
    <property type="molecule type" value="Genomic_DNA"/>
</dbReference>
<dbReference type="Proteomes" id="UP000708208">
    <property type="component" value="Unassembled WGS sequence"/>
</dbReference>
<name>A0A8J2JVB0_9HEXA</name>
<keyword evidence="2" id="KW-0472">Membrane</keyword>
<reference evidence="3" key="1">
    <citation type="submission" date="2021-06" db="EMBL/GenBank/DDBJ databases">
        <authorList>
            <person name="Hodson N. C."/>
            <person name="Mongue J. A."/>
            <person name="Jaron S. K."/>
        </authorList>
    </citation>
    <scope>NUCLEOTIDE SEQUENCE</scope>
</reference>
<feature type="region of interest" description="Disordered" evidence="1">
    <location>
        <begin position="148"/>
        <end position="183"/>
    </location>
</feature>
<evidence type="ECO:0000313" key="3">
    <source>
        <dbReference type="EMBL" id="CAG7725909.1"/>
    </source>
</evidence>
<evidence type="ECO:0000313" key="4">
    <source>
        <dbReference type="Proteomes" id="UP000708208"/>
    </source>
</evidence>
<sequence>MPGALFQQHREIATFNSIADPSTFIELLMTLPPVTAQDKLLTPTNPNDGEYFVKAINGIASDIDNSNKVVYKIWWDGYPAEASTWQTYEDISNIHYVLPEYHDLIQKKLQDLRQSEPNSRIVQFWSPKSIAKLWTAETSVCKRLEPDRSIKGLGQDPRADESGQNQVNSLKSEYPKRAKSKTNLAEQPNKLECGVCSFSGQQNIFSNHRELKRHERLEHKVAVNAWSKKKATPPPKQVVKARVGRAEEKLTDVSVKECDYDGSCYDCVTAGSKYVTLVNMTKCCLVNLSVIDISFIDVVRSLLHCNDVPTNDTSMVSFLLLIVWILLGVITIVAAACTAYCVWNKRGWPCMRVFRQLANDPAYGSLIHSSVSFSAQISPPARPTCESQENSIELRVLHLSRVDDGEQTTLNC</sequence>
<organism evidence="3 4">
    <name type="scientific">Allacma fusca</name>
    <dbReference type="NCBI Taxonomy" id="39272"/>
    <lineage>
        <taxon>Eukaryota</taxon>
        <taxon>Metazoa</taxon>
        <taxon>Ecdysozoa</taxon>
        <taxon>Arthropoda</taxon>
        <taxon>Hexapoda</taxon>
        <taxon>Collembola</taxon>
        <taxon>Symphypleona</taxon>
        <taxon>Sminthuridae</taxon>
        <taxon>Allacma</taxon>
    </lineage>
</organism>
<dbReference type="AlphaFoldDB" id="A0A8J2JVB0"/>
<comment type="caution">
    <text evidence="3">The sequence shown here is derived from an EMBL/GenBank/DDBJ whole genome shotgun (WGS) entry which is preliminary data.</text>
</comment>
<evidence type="ECO:0008006" key="5">
    <source>
        <dbReference type="Google" id="ProtNLM"/>
    </source>
</evidence>
<protein>
    <recommendedName>
        <fullName evidence="5">Chromo domain-containing protein</fullName>
    </recommendedName>
</protein>
<evidence type="ECO:0000256" key="1">
    <source>
        <dbReference type="SAM" id="MobiDB-lite"/>
    </source>
</evidence>
<accession>A0A8J2JVB0</accession>